<dbReference type="AlphaFoldDB" id="A0A8T2NSD7"/>
<proteinExistence type="inferred from homology"/>
<dbReference type="InterPro" id="IPR045058">
    <property type="entry name" value="GIMA/IAN/Toc"/>
</dbReference>
<keyword evidence="2" id="KW-0547">Nucleotide-binding</keyword>
<dbReference type="PANTHER" id="PTHR10903:SF170">
    <property type="entry name" value="GTPASE IMAP FAMILY MEMBER 7"/>
    <property type="match status" value="1"/>
</dbReference>
<evidence type="ECO:0000313" key="7">
    <source>
        <dbReference type="Proteomes" id="UP000824540"/>
    </source>
</evidence>
<dbReference type="InterPro" id="IPR027417">
    <property type="entry name" value="P-loop_NTPase"/>
</dbReference>
<evidence type="ECO:0000256" key="4">
    <source>
        <dbReference type="SAM" id="MobiDB-lite"/>
    </source>
</evidence>
<name>A0A8T2NSD7_9TELE</name>
<evidence type="ECO:0000256" key="2">
    <source>
        <dbReference type="ARBA" id="ARBA00022741"/>
    </source>
</evidence>
<dbReference type="InterPro" id="IPR006703">
    <property type="entry name" value="G_AIG1"/>
</dbReference>
<sequence length="513" mass="50991">MADALESERRKAPDIKPTEDGSNNTEENENDAEDNSPSRMSELRLVLIGKTGAGKSASGNTILGRRHFLSELSASSVTQICEQGSLDLPEDEEGKSRSGRKRRILRERGEGEEEQEGATGGEGKLAKRRKCDLEDKNGDLCGDGGGVQSSVARKQDLDERQDNMGPNERCRVERWAGEEQRDPWSLLRTRGERWGEQLRRRRGGDGRAVSRRQSFRSALARFRREAALSEKVLAKVKILVAAGATGMAVGAMFGAAAPLAAAAGATVVGNTVGLAAGQLAGASVAGGMGMGKAVGAIVAAAAGKTAVALGAATGGVLGGSVGALAGAEASSPGEAAKEALGQVGMIGAATVGVAAGVGGVMGAGAALGAALQGSAAGSAALAGAESAGVVAGAANTTAAQSVGSLAVTGPQGVAAGGSVSSALQTAGAALAEGAVTSSPVAQTAVATGVGVAGALETVGATARIMTAVAEIGKAAAGIALAGGLVVKVVKEKVRSGTTDSSYTERKSYEIYWN</sequence>
<organism evidence="6 7">
    <name type="scientific">Albula glossodonta</name>
    <name type="common">roundjaw bonefish</name>
    <dbReference type="NCBI Taxonomy" id="121402"/>
    <lineage>
        <taxon>Eukaryota</taxon>
        <taxon>Metazoa</taxon>
        <taxon>Chordata</taxon>
        <taxon>Craniata</taxon>
        <taxon>Vertebrata</taxon>
        <taxon>Euteleostomi</taxon>
        <taxon>Actinopterygii</taxon>
        <taxon>Neopterygii</taxon>
        <taxon>Teleostei</taxon>
        <taxon>Albuliformes</taxon>
        <taxon>Albulidae</taxon>
        <taxon>Albula</taxon>
    </lineage>
</organism>
<feature type="region of interest" description="Disordered" evidence="4">
    <location>
        <begin position="1"/>
        <end position="61"/>
    </location>
</feature>
<evidence type="ECO:0000259" key="5">
    <source>
        <dbReference type="Pfam" id="PF04548"/>
    </source>
</evidence>
<dbReference type="Pfam" id="PF04548">
    <property type="entry name" value="AIG1"/>
    <property type="match status" value="1"/>
</dbReference>
<evidence type="ECO:0000256" key="3">
    <source>
        <dbReference type="ARBA" id="ARBA00023134"/>
    </source>
</evidence>
<keyword evidence="7" id="KW-1185">Reference proteome</keyword>
<dbReference type="Gene3D" id="3.40.50.300">
    <property type="entry name" value="P-loop containing nucleotide triphosphate hydrolases"/>
    <property type="match status" value="1"/>
</dbReference>
<dbReference type="GO" id="GO:0005525">
    <property type="term" value="F:GTP binding"/>
    <property type="evidence" value="ECO:0007669"/>
    <property type="project" value="UniProtKB-KW"/>
</dbReference>
<accession>A0A8T2NSD7</accession>
<feature type="domain" description="AIG1-type G" evidence="5">
    <location>
        <begin position="43"/>
        <end position="86"/>
    </location>
</feature>
<keyword evidence="3" id="KW-0342">GTP-binding</keyword>
<evidence type="ECO:0000256" key="1">
    <source>
        <dbReference type="ARBA" id="ARBA00008535"/>
    </source>
</evidence>
<feature type="compositionally biased region" description="Basic and acidic residues" evidence="4">
    <location>
        <begin position="153"/>
        <end position="165"/>
    </location>
</feature>
<gene>
    <name evidence="6" type="ORF">JZ751_015282</name>
</gene>
<feature type="compositionally biased region" description="Basic and acidic residues" evidence="4">
    <location>
        <begin position="1"/>
        <end position="19"/>
    </location>
</feature>
<dbReference type="OrthoDB" id="5985928at2759"/>
<feature type="region of interest" description="Disordered" evidence="4">
    <location>
        <begin position="83"/>
        <end position="165"/>
    </location>
</feature>
<comment type="caution">
    <text evidence="6">The sequence shown here is derived from an EMBL/GenBank/DDBJ whole genome shotgun (WGS) entry which is preliminary data.</text>
</comment>
<dbReference type="SUPFAM" id="SSF52540">
    <property type="entry name" value="P-loop containing nucleoside triphosphate hydrolases"/>
    <property type="match status" value="1"/>
</dbReference>
<dbReference type="EMBL" id="JAFBMS010000025">
    <property type="protein sequence ID" value="KAG9343064.1"/>
    <property type="molecule type" value="Genomic_DNA"/>
</dbReference>
<feature type="non-terminal residue" evidence="6">
    <location>
        <position position="1"/>
    </location>
</feature>
<comment type="similarity">
    <text evidence="1">Belongs to the TRAFAC class TrmE-Era-EngA-EngB-Septin-like GTPase superfamily. AIG1/Toc34/Toc159-like paraseptin GTPase family. IAN subfamily.</text>
</comment>
<dbReference type="Proteomes" id="UP000824540">
    <property type="component" value="Unassembled WGS sequence"/>
</dbReference>
<protein>
    <recommendedName>
        <fullName evidence="5">AIG1-type G domain-containing protein</fullName>
    </recommendedName>
</protein>
<evidence type="ECO:0000313" key="6">
    <source>
        <dbReference type="EMBL" id="KAG9343064.1"/>
    </source>
</evidence>
<reference evidence="6" key="1">
    <citation type="thesis" date="2021" institute="BYU ScholarsArchive" country="Provo, UT, USA">
        <title>Applications of and Algorithms for Genome Assembly and Genomic Analyses with an Emphasis on Marine Teleosts.</title>
        <authorList>
            <person name="Pickett B.D."/>
        </authorList>
    </citation>
    <scope>NUCLEOTIDE SEQUENCE</scope>
    <source>
        <strain evidence="6">HI-2016</strain>
    </source>
</reference>
<dbReference type="PANTHER" id="PTHR10903">
    <property type="entry name" value="GTPASE, IMAP FAMILY MEMBER-RELATED"/>
    <property type="match status" value="1"/>
</dbReference>